<feature type="compositionally biased region" description="Pro residues" evidence="1">
    <location>
        <begin position="467"/>
        <end position="476"/>
    </location>
</feature>
<protein>
    <submittedName>
        <fullName evidence="2">Uncharacterized protein</fullName>
    </submittedName>
</protein>
<feature type="compositionally biased region" description="Low complexity" evidence="1">
    <location>
        <begin position="902"/>
        <end position="912"/>
    </location>
</feature>
<accession>A0A8H7U5E4</accession>
<reference evidence="2" key="2">
    <citation type="journal article" name="Front. Microbiol.">
        <title>Degradative Capacity of Two Strains of Rhodonia placenta: From Phenotype to Genotype.</title>
        <authorList>
            <person name="Kolle M."/>
            <person name="Horta M.A.C."/>
            <person name="Nowrousian M."/>
            <person name="Ohm R.A."/>
            <person name="Benz J.P."/>
            <person name="Pilgard A."/>
        </authorList>
    </citation>
    <scope>NUCLEOTIDE SEQUENCE</scope>
    <source>
        <strain evidence="2">FPRL280</strain>
    </source>
</reference>
<feature type="compositionally biased region" description="Low complexity" evidence="1">
    <location>
        <begin position="541"/>
        <end position="562"/>
    </location>
</feature>
<feature type="compositionally biased region" description="Acidic residues" evidence="1">
    <location>
        <begin position="366"/>
        <end position="385"/>
    </location>
</feature>
<gene>
    <name evidence="2" type="ORF">IEO21_02179</name>
</gene>
<name>A0A8H7U5E4_9APHY</name>
<comment type="caution">
    <text evidence="2">The sequence shown here is derived from an EMBL/GenBank/DDBJ whole genome shotgun (WGS) entry which is preliminary data.</text>
</comment>
<proteinExistence type="predicted"/>
<dbReference type="EMBL" id="JADOXO010000019">
    <property type="protein sequence ID" value="KAF9819436.1"/>
    <property type="molecule type" value="Genomic_DNA"/>
</dbReference>
<feature type="compositionally biased region" description="Low complexity" evidence="1">
    <location>
        <begin position="703"/>
        <end position="718"/>
    </location>
</feature>
<dbReference type="AlphaFoldDB" id="A0A8H7U5E4"/>
<evidence type="ECO:0000256" key="1">
    <source>
        <dbReference type="SAM" id="MobiDB-lite"/>
    </source>
</evidence>
<feature type="region of interest" description="Disordered" evidence="1">
    <location>
        <begin position="844"/>
        <end position="926"/>
    </location>
</feature>
<feature type="region of interest" description="Disordered" evidence="1">
    <location>
        <begin position="1"/>
        <end position="41"/>
    </location>
</feature>
<feature type="compositionally biased region" description="Polar residues" evidence="1">
    <location>
        <begin position="649"/>
        <end position="660"/>
    </location>
</feature>
<organism evidence="2 3">
    <name type="scientific">Rhodonia placenta</name>
    <dbReference type="NCBI Taxonomy" id="104341"/>
    <lineage>
        <taxon>Eukaryota</taxon>
        <taxon>Fungi</taxon>
        <taxon>Dikarya</taxon>
        <taxon>Basidiomycota</taxon>
        <taxon>Agaricomycotina</taxon>
        <taxon>Agaricomycetes</taxon>
        <taxon>Polyporales</taxon>
        <taxon>Adustoporiaceae</taxon>
        <taxon>Rhodonia</taxon>
    </lineage>
</organism>
<feature type="region of interest" description="Disordered" evidence="1">
    <location>
        <begin position="356"/>
        <end position="421"/>
    </location>
</feature>
<evidence type="ECO:0000313" key="3">
    <source>
        <dbReference type="Proteomes" id="UP000639403"/>
    </source>
</evidence>
<feature type="compositionally biased region" description="Basic and acidic residues" evidence="1">
    <location>
        <begin position="483"/>
        <end position="492"/>
    </location>
</feature>
<feature type="region of interest" description="Disordered" evidence="1">
    <location>
        <begin position="456"/>
        <end position="725"/>
    </location>
</feature>
<evidence type="ECO:0000313" key="2">
    <source>
        <dbReference type="EMBL" id="KAF9819436.1"/>
    </source>
</evidence>
<dbReference type="Proteomes" id="UP000639403">
    <property type="component" value="Unassembled WGS sequence"/>
</dbReference>
<feature type="compositionally biased region" description="Low complexity" evidence="1">
    <location>
        <begin position="625"/>
        <end position="635"/>
    </location>
</feature>
<feature type="compositionally biased region" description="Polar residues" evidence="1">
    <location>
        <begin position="871"/>
        <end position="881"/>
    </location>
</feature>
<feature type="compositionally biased region" description="Basic residues" evidence="1">
    <location>
        <begin position="493"/>
        <end position="504"/>
    </location>
</feature>
<sequence>MAEYYREPAPFPSVPSGQQLYGTTSGELPAHADDAQFDDGQPRRCSVRGCGAPLPAGYTRKMCETCRGRHRTYASTKRAKRKMEKAALGSQQGIVVWMPPDDTVQTATSTRSSRSNVASSARHVHNDSEPFDFSAPIWDESAIDPALIEAGFSHEPPDPALISNDSELSRALVPALPNPIHDQPGGDNENTVERLEERLSDEYSISLIVVYGTTKRAKWRREKEVAVTEMQKMQDDEDFQRATAGLPPLVRGNPLEWREWRADGTPAPEAMQALQNIPLAPRMCTVSHCREILSGDYKFLRCERHRLQNRYHSKLKRVRDKEVKAQAFDGWAAAASANARAMSMDSHDGIVELSAATSSGEHDNGLDADGEYSEEVREETEETEEGNASSNTAAILSGLSGPQTPFGEPKTGVPPAARGTRRTNHVCSIKACYNLLAPTNPWKMCDLCRAKDRQGRREKALRDSGLLPPPNRPPRTPRTLKSKALEGEEGATKPKKKKKKKKKAQATTEVVAQDSPIASGAGDLPEEAVDQRPSPEEMSQPPSDAEVPPESSAPSSEPEPIEQLTTVQPALVFMDPLLADSVPPPSFDEAPSIVQEQTPHETGLSPPGSDPFFLISADQIASLGAESAATAPTSKKSSRRKKAAAASANTSGDSTNSTPSAPAEGTQPPELLHQTSPVPTPHAASERVPQVLAEPSHPPLPPSVTVTAPPASAASPLPIHHEVPPPGAPSMPSSYMPYYMPPYYSSQPSPYPYTPYQYARPPYGPGPMYQSPYGPYGQPYPYPPPYGQPYAPPPPPSGPLYQVSADFVSRTEYTAASQTFNQTLASYGSSASPSASTYFSAFSAKTGEPHNRPTSVAAAPRRKRHFDQDSEASASNTNKRQATAGEHHIEHPAAPQLPPAAPALSAPSVPSVTLATTNGNIAGEPAASPSIQETLAEPTPATAICGNKSCHRSLPANYAGTLCARCKERLKKKQAKVKQRFKLEPRKLLVGRGMNPTHTQTLDHAGRNQDAISSTLEQTAVAAA</sequence>
<feature type="compositionally biased region" description="Polar residues" evidence="1">
    <location>
        <begin position="15"/>
        <end position="26"/>
    </location>
</feature>
<reference evidence="2" key="1">
    <citation type="submission" date="2020-11" db="EMBL/GenBank/DDBJ databases">
        <authorList>
            <person name="Koelle M."/>
            <person name="Horta M.A.C."/>
            <person name="Nowrousian M."/>
            <person name="Ohm R.A."/>
            <person name="Benz P."/>
            <person name="Pilgard A."/>
        </authorList>
    </citation>
    <scope>NUCLEOTIDE SEQUENCE</scope>
    <source>
        <strain evidence="2">FPRL280</strain>
    </source>
</reference>